<accession>A0ABD2M0U3</accession>
<dbReference type="Pfam" id="PF16179">
    <property type="entry name" value="RHD_dimer"/>
    <property type="match status" value="1"/>
</dbReference>
<feature type="compositionally biased region" description="Basic and acidic residues" evidence="1">
    <location>
        <begin position="409"/>
        <end position="419"/>
    </location>
</feature>
<dbReference type="GO" id="GO:0005737">
    <property type="term" value="C:cytoplasm"/>
    <property type="evidence" value="ECO:0007669"/>
    <property type="project" value="UniProtKB-ARBA"/>
</dbReference>
<dbReference type="InterPro" id="IPR008967">
    <property type="entry name" value="p53-like_TF_DNA-bd_sf"/>
</dbReference>
<dbReference type="InterPro" id="IPR013783">
    <property type="entry name" value="Ig-like_fold"/>
</dbReference>
<dbReference type="SUPFAM" id="SSF81296">
    <property type="entry name" value="E set domains"/>
    <property type="match status" value="1"/>
</dbReference>
<evidence type="ECO:0000313" key="4">
    <source>
        <dbReference type="Proteomes" id="UP001620626"/>
    </source>
</evidence>
<dbReference type="EMBL" id="JBICBT010000200">
    <property type="protein sequence ID" value="KAL3121126.1"/>
    <property type="molecule type" value="Genomic_DNA"/>
</dbReference>
<dbReference type="InterPro" id="IPR037059">
    <property type="entry name" value="RHD_DNA_bind_dom_sf"/>
</dbReference>
<dbReference type="GO" id="GO:0005634">
    <property type="term" value="C:nucleus"/>
    <property type="evidence" value="ECO:0007669"/>
    <property type="project" value="UniProtKB-ARBA"/>
</dbReference>
<name>A0ABD2M0U3_9BILA</name>
<dbReference type="PANTHER" id="PTHR12533">
    <property type="entry name" value="NFAT"/>
    <property type="match status" value="1"/>
</dbReference>
<evidence type="ECO:0000259" key="2">
    <source>
        <dbReference type="SMART" id="SM00429"/>
    </source>
</evidence>
<dbReference type="PANTHER" id="PTHR12533:SF7">
    <property type="entry name" value="NFAT NUCLEAR FACTOR, ISOFORM B"/>
    <property type="match status" value="1"/>
</dbReference>
<dbReference type="Gene3D" id="2.60.40.340">
    <property type="entry name" value="Rel homology domain (RHD), DNA-binding domain"/>
    <property type="match status" value="1"/>
</dbReference>
<feature type="compositionally biased region" description="Basic and acidic residues" evidence="1">
    <location>
        <begin position="389"/>
        <end position="399"/>
    </location>
</feature>
<dbReference type="InterPro" id="IPR014756">
    <property type="entry name" value="Ig_E-set"/>
</dbReference>
<dbReference type="AlphaFoldDB" id="A0ABD2M0U3"/>
<reference evidence="3 4" key="1">
    <citation type="submission" date="2024-10" db="EMBL/GenBank/DDBJ databases">
        <authorList>
            <person name="Kim D."/>
        </authorList>
    </citation>
    <scope>NUCLEOTIDE SEQUENCE [LARGE SCALE GENOMIC DNA]</scope>
    <source>
        <strain evidence="3">BH-2024</strain>
    </source>
</reference>
<feature type="domain" description="IPT/TIG" evidence="2">
    <location>
        <begin position="452"/>
        <end position="549"/>
    </location>
</feature>
<dbReference type="InterPro" id="IPR032397">
    <property type="entry name" value="RHD_dimer"/>
</dbReference>
<feature type="region of interest" description="Disordered" evidence="1">
    <location>
        <begin position="347"/>
        <end position="419"/>
    </location>
</feature>
<organism evidence="3 4">
    <name type="scientific">Heterodera trifolii</name>
    <dbReference type="NCBI Taxonomy" id="157864"/>
    <lineage>
        <taxon>Eukaryota</taxon>
        <taxon>Metazoa</taxon>
        <taxon>Ecdysozoa</taxon>
        <taxon>Nematoda</taxon>
        <taxon>Chromadorea</taxon>
        <taxon>Rhabditida</taxon>
        <taxon>Tylenchina</taxon>
        <taxon>Tylenchomorpha</taxon>
        <taxon>Tylenchoidea</taxon>
        <taxon>Heteroderidae</taxon>
        <taxon>Heteroderinae</taxon>
        <taxon>Heterodera</taxon>
    </lineage>
</organism>
<feature type="compositionally biased region" description="Low complexity" evidence="1">
    <location>
        <begin position="1"/>
        <end position="32"/>
    </location>
</feature>
<dbReference type="GO" id="GO:0006355">
    <property type="term" value="P:regulation of DNA-templated transcription"/>
    <property type="evidence" value="ECO:0007669"/>
    <property type="project" value="UniProtKB-ARBA"/>
</dbReference>
<dbReference type="InterPro" id="IPR008366">
    <property type="entry name" value="NFAT"/>
</dbReference>
<evidence type="ECO:0000313" key="3">
    <source>
        <dbReference type="EMBL" id="KAL3121126.1"/>
    </source>
</evidence>
<proteinExistence type="predicted"/>
<dbReference type="GO" id="GO:0000977">
    <property type="term" value="F:RNA polymerase II transcription regulatory region sequence-specific DNA binding"/>
    <property type="evidence" value="ECO:0007669"/>
    <property type="project" value="UniProtKB-ARBA"/>
</dbReference>
<feature type="compositionally biased region" description="Low complexity" evidence="1">
    <location>
        <begin position="347"/>
        <end position="378"/>
    </location>
</feature>
<dbReference type="Gene3D" id="2.60.40.10">
    <property type="entry name" value="Immunoglobulins"/>
    <property type="match status" value="1"/>
</dbReference>
<dbReference type="SUPFAM" id="SSF49417">
    <property type="entry name" value="p53-like transcription factors"/>
    <property type="match status" value="1"/>
</dbReference>
<keyword evidence="4" id="KW-1185">Reference proteome</keyword>
<protein>
    <recommendedName>
        <fullName evidence="2">IPT/TIG domain-containing protein</fullName>
    </recommendedName>
</protein>
<dbReference type="SMART" id="SM00429">
    <property type="entry name" value="IPT"/>
    <property type="match status" value="1"/>
</dbReference>
<feature type="region of interest" description="Disordered" evidence="1">
    <location>
        <begin position="1"/>
        <end position="35"/>
    </location>
</feature>
<comment type="caution">
    <text evidence="3">The sequence shown here is derived from an EMBL/GenBank/DDBJ whole genome shotgun (WGS) entry which is preliminary data.</text>
</comment>
<sequence length="622" mass="68519">MSSSSSSTNCSVSSSPFKLNPYNNNGNDNNNNSFQQHEYASGWMDTLWAPPQQPTLEMHSMCHNTSNNNNNNNGTAFVHYYGNCDSHSYGSSYRNQPQQQQQQHELTVLSPANDSYETMAVPQSIIGKNLAADYVIAPNGLSCTEQQRLEPQFSQLSPPMKLARPGPIGRLVDTQCQGAPQLKETRRQIRKGQSMAFGTMAMEMGGEAMAQQTQRQMSLMNNSGNICEQSPSECQLVVLRQPEEQHRARYASEGSRGAIKDRSGTSFCTIQLLGHFRPTRVELFAAQRTDGNTFVEHNLYRLVPVSGKSATHGTERLEVMLRPENGMVVVLDCVGIMKICAYGAAANSKNNSSSSKSKSSANSNSVPNCSRNAANAANGRHRRRTKGRTTNEQKAKGGGDEETMPTGEEQQKRTEQRRCQNDVHIVAQAQLPEGRVLRTQTEAIRCVQQLGCPDVLKMSLLEASSSGGQQLFIIGRNFNPKNLRVLFREYNNDGLLGWSAEAKLDQRLVHQCHIVCTVPTYHQLNRSALVSVTVICGPKQSHPVNFTYTACGRESDDDDWRPPDCAITGTTVLNGYGHNFVASGTYGVGTFNQHIAYGNQNLRQKFATGGRTATEMANNGNF</sequence>
<dbReference type="Proteomes" id="UP001620626">
    <property type="component" value="Unassembled WGS sequence"/>
</dbReference>
<dbReference type="InterPro" id="IPR002909">
    <property type="entry name" value="IPT_dom"/>
</dbReference>
<evidence type="ECO:0000256" key="1">
    <source>
        <dbReference type="SAM" id="MobiDB-lite"/>
    </source>
</evidence>
<gene>
    <name evidence="3" type="ORF">niasHT_005386</name>
</gene>